<dbReference type="InterPro" id="IPR021268">
    <property type="entry name" value="DUF2845"/>
</dbReference>
<gene>
    <name evidence="3" type="ORF">SYV04_16365</name>
</gene>
<comment type="caution">
    <text evidence="3">The sequence shown here is derived from an EMBL/GenBank/DDBJ whole genome shotgun (WGS) entry which is preliminary data.</text>
</comment>
<keyword evidence="2" id="KW-0732">Signal</keyword>
<feature type="compositionally biased region" description="Basic and acidic residues" evidence="1">
    <location>
        <begin position="51"/>
        <end position="63"/>
    </location>
</feature>
<feature type="chain" id="PRO_5047534458" evidence="2">
    <location>
        <begin position="22"/>
        <end position="111"/>
    </location>
</feature>
<feature type="region of interest" description="Disordered" evidence="1">
    <location>
        <begin position="51"/>
        <end position="72"/>
    </location>
</feature>
<evidence type="ECO:0000256" key="1">
    <source>
        <dbReference type="SAM" id="MobiDB-lite"/>
    </source>
</evidence>
<feature type="signal peptide" evidence="2">
    <location>
        <begin position="1"/>
        <end position="21"/>
    </location>
</feature>
<keyword evidence="4" id="KW-1185">Reference proteome</keyword>
<evidence type="ECO:0000313" key="4">
    <source>
        <dbReference type="Proteomes" id="UP001291309"/>
    </source>
</evidence>
<name>A0ABU5H3F6_9BACT</name>
<evidence type="ECO:0000256" key="2">
    <source>
        <dbReference type="SAM" id="SignalP"/>
    </source>
</evidence>
<proteinExistence type="predicted"/>
<dbReference type="Pfam" id="PF11006">
    <property type="entry name" value="DUF2845"/>
    <property type="match status" value="1"/>
</dbReference>
<reference evidence="3 4" key="1">
    <citation type="submission" date="2023-12" db="EMBL/GenBank/DDBJ databases">
        <title>the genome sequence of Hyalangium sp. s54d21.</title>
        <authorList>
            <person name="Zhang X."/>
        </authorList>
    </citation>
    <scope>NUCLEOTIDE SEQUENCE [LARGE SCALE GENOMIC DNA]</scope>
    <source>
        <strain evidence="4">s54d21</strain>
    </source>
</reference>
<dbReference type="Proteomes" id="UP001291309">
    <property type="component" value="Unassembled WGS sequence"/>
</dbReference>
<dbReference type="RefSeq" id="WP_321546721.1">
    <property type="nucleotide sequence ID" value="NZ_JAXIVS010000005.1"/>
</dbReference>
<protein>
    <submittedName>
        <fullName evidence="3">DUF2845 domain-containing protein</fullName>
    </submittedName>
</protein>
<sequence length="111" mass="12167">MRSLLMALALVLLSAPTLSHAASLRCGTGLVADGASKTDVLMKCGEPIAKDSRTERTEVKTRDEDSDSSTKQITETHIEEWTYNFGPTKFMQVVVFKNGLLVEVRSANRGH</sequence>
<accession>A0ABU5H3F6</accession>
<organism evidence="3 4">
    <name type="scientific">Hyalangium rubrum</name>
    <dbReference type="NCBI Taxonomy" id="3103134"/>
    <lineage>
        <taxon>Bacteria</taxon>
        <taxon>Pseudomonadati</taxon>
        <taxon>Myxococcota</taxon>
        <taxon>Myxococcia</taxon>
        <taxon>Myxococcales</taxon>
        <taxon>Cystobacterineae</taxon>
        <taxon>Archangiaceae</taxon>
        <taxon>Hyalangium</taxon>
    </lineage>
</organism>
<evidence type="ECO:0000313" key="3">
    <source>
        <dbReference type="EMBL" id="MDY7227993.1"/>
    </source>
</evidence>
<dbReference type="EMBL" id="JAXIVS010000005">
    <property type="protein sequence ID" value="MDY7227993.1"/>
    <property type="molecule type" value="Genomic_DNA"/>
</dbReference>